<evidence type="ECO:0000256" key="4">
    <source>
        <dbReference type="ARBA" id="ARBA00023014"/>
    </source>
</evidence>
<evidence type="ECO:0000259" key="5">
    <source>
        <dbReference type="PROSITE" id="PS51379"/>
    </source>
</evidence>
<feature type="domain" description="4Fe-4S ferredoxin-type" evidence="5">
    <location>
        <begin position="192"/>
        <end position="221"/>
    </location>
</feature>
<evidence type="ECO:0000313" key="6">
    <source>
        <dbReference type="EMBL" id="CAL61581.1"/>
    </source>
</evidence>
<dbReference type="KEGG" id="har:HEAR1409"/>
<dbReference type="Gene3D" id="3.30.70.20">
    <property type="match status" value="3"/>
</dbReference>
<evidence type="ECO:0000256" key="3">
    <source>
        <dbReference type="ARBA" id="ARBA00023004"/>
    </source>
</evidence>
<keyword evidence="4" id="KW-0411">Iron-sulfur</keyword>
<dbReference type="Pfam" id="PF00037">
    <property type="entry name" value="Fer4"/>
    <property type="match status" value="1"/>
</dbReference>
<evidence type="ECO:0000256" key="2">
    <source>
        <dbReference type="ARBA" id="ARBA00022723"/>
    </source>
</evidence>
<dbReference type="PROSITE" id="PS00198">
    <property type="entry name" value="4FE4S_FER_1"/>
    <property type="match status" value="3"/>
</dbReference>
<feature type="domain" description="4Fe-4S ferredoxin-type" evidence="5">
    <location>
        <begin position="561"/>
        <end position="590"/>
    </location>
</feature>
<proteinExistence type="predicted"/>
<dbReference type="PROSITE" id="PS51379">
    <property type="entry name" value="4FE4S_FER_2"/>
    <property type="match status" value="4"/>
</dbReference>
<dbReference type="InterPro" id="IPR017896">
    <property type="entry name" value="4Fe4S_Fe-S-bd"/>
</dbReference>
<dbReference type="HOGENOM" id="CLU_022482_0_0_4"/>
<dbReference type="Proteomes" id="UP000006697">
    <property type="component" value="Chromosome"/>
</dbReference>
<keyword evidence="7" id="KW-1185">Reference proteome</keyword>
<reference evidence="6 7" key="1">
    <citation type="journal article" date="2007" name="PLoS Genet.">
        <title>A tale of two oxidation states: bacterial colonization of arsenic-rich environments.</title>
        <authorList>
            <person name="Muller D."/>
            <person name="Medigue C."/>
            <person name="Koechler S."/>
            <person name="Barbe V."/>
            <person name="Barakat M."/>
            <person name="Talla E."/>
            <person name="Bonnefoy V."/>
            <person name="Krin E."/>
            <person name="Arsene-Ploetze F."/>
            <person name="Carapito C."/>
            <person name="Chandler M."/>
            <person name="Cournoyer B."/>
            <person name="Cruveiller S."/>
            <person name="Dossat C."/>
            <person name="Duval S."/>
            <person name="Heymann M."/>
            <person name="Leize E."/>
            <person name="Lieutaud A."/>
            <person name="Lievremont D."/>
            <person name="Makita Y."/>
            <person name="Mangenot S."/>
            <person name="Nitschke W."/>
            <person name="Ortet P."/>
            <person name="Perdrial N."/>
            <person name="Schoepp B."/>
            <person name="Siguier N."/>
            <person name="Simeonova D.D."/>
            <person name="Rouy Z."/>
            <person name="Segurens B."/>
            <person name="Turlin E."/>
            <person name="Vallenet D."/>
            <person name="Van Dorsselaer A."/>
            <person name="Weiss S."/>
            <person name="Weissenbach J."/>
            <person name="Lett M.C."/>
            <person name="Danchin A."/>
            <person name="Bertin P.N."/>
        </authorList>
    </citation>
    <scope>NUCLEOTIDE SEQUENCE [LARGE SCALE GENOMIC DNA]</scope>
    <source>
        <strain evidence="7">ULPAs1</strain>
    </source>
</reference>
<dbReference type="GO" id="GO:0051539">
    <property type="term" value="F:4 iron, 4 sulfur cluster binding"/>
    <property type="evidence" value="ECO:0007669"/>
    <property type="project" value="UniProtKB-KW"/>
</dbReference>
<dbReference type="Pfam" id="PF13187">
    <property type="entry name" value="Fer4_9"/>
    <property type="match status" value="1"/>
</dbReference>
<dbReference type="eggNOG" id="COG1148">
    <property type="taxonomic scope" value="Bacteria"/>
</dbReference>
<dbReference type="STRING" id="204773.HEAR1409"/>
<gene>
    <name evidence="6" type="ordered locus">HEAR1409</name>
</gene>
<evidence type="ECO:0000256" key="1">
    <source>
        <dbReference type="ARBA" id="ARBA00022485"/>
    </source>
</evidence>
<dbReference type="InterPro" id="IPR050572">
    <property type="entry name" value="Fe-S_Ferredoxin"/>
</dbReference>
<organism evidence="6 7">
    <name type="scientific">Herminiimonas arsenicoxydans</name>
    <dbReference type="NCBI Taxonomy" id="204773"/>
    <lineage>
        <taxon>Bacteria</taxon>
        <taxon>Pseudomonadati</taxon>
        <taxon>Pseudomonadota</taxon>
        <taxon>Betaproteobacteria</taxon>
        <taxon>Burkholderiales</taxon>
        <taxon>Oxalobacteraceae</taxon>
        <taxon>Herminiimonas</taxon>
    </lineage>
</organism>
<keyword evidence="1" id="KW-0004">4Fe-4S</keyword>
<accession>A4G4Z4</accession>
<dbReference type="PANTHER" id="PTHR43687:SF4">
    <property type="entry name" value="BLR5484 PROTEIN"/>
    <property type="match status" value="1"/>
</dbReference>
<keyword evidence="2" id="KW-0479">Metal-binding</keyword>
<protein>
    <submittedName>
        <fullName evidence="6">Ferredoxin</fullName>
    </submittedName>
</protein>
<dbReference type="SUPFAM" id="SSF54862">
    <property type="entry name" value="4Fe-4S ferredoxins"/>
    <property type="match status" value="2"/>
</dbReference>
<feature type="domain" description="4Fe-4S ferredoxin-type" evidence="5">
    <location>
        <begin position="345"/>
        <end position="374"/>
    </location>
</feature>
<evidence type="ECO:0000313" key="7">
    <source>
        <dbReference type="Proteomes" id="UP000006697"/>
    </source>
</evidence>
<name>A4G4Z4_HERAR</name>
<dbReference type="PANTHER" id="PTHR43687">
    <property type="entry name" value="ADENYLYLSULFATE REDUCTASE, BETA SUBUNIT"/>
    <property type="match status" value="1"/>
</dbReference>
<sequence length="699" mass="75104">MTTEFKVCNCNRTMPLDAAAGTQLGAALGTAPIPIATELCRREVGTYLKTLDGVDDVVVACTQERSLFVELAQQKGTVAPLRFVNIRETGGWSAQAGQALPKMAALLAAAALPDPEPVPIVNYDSAGHVLIIGPADQALPWAQRLREQVDVSVLLTSGSESQMLGERSFPSFSGKKIKVDGWLGAFNVRWQQDNPIDLESCIRCNACIEVCPESAIDLTYQIDLDKCRSHGDCVKACGSIGAINFARGELAGANERNGEFDLIFDLSSTPLVHTHQLPQGYFAPGQDVARQFEDSLKLTQMVGQFEKPKFFSYKEKLCAHSRNGKIGCNACIEICSAEAISHNGNHVKVNPNLCAGCGACTTVCPSGAMAYAYPRTEDMGLRVKTLLNTYAKAGGRQAGLLFHSKGQGATLIAQAGRLAKAGWNGIPARIIPVELHHTAAVGIDVWLAAFAYGAANVSVMVTDEEAPQYLDALQQQMELAQTIMSGLGYAGVHVQLIRINTAAELDTYVNALAPAQTTEIRATFNVAADKRTTLEFALDHLHRHAPISVEQIALPAGSLYGAVVVNRDACTLCMSCVGACPESALTDNANAPQLRFIEKNCVQCGLCEKTCPENAITLVPRLLLTPAAKELQVLNEAEPFHCISCQKPFGTAKMIENMVGKLSMHGAFSGNINRLKMCPDCRVVDMMANKQESSVSDFK</sequence>
<feature type="domain" description="4Fe-4S ferredoxin-type" evidence="5">
    <location>
        <begin position="592"/>
        <end position="621"/>
    </location>
</feature>
<dbReference type="GO" id="GO:0046872">
    <property type="term" value="F:metal ion binding"/>
    <property type="evidence" value="ECO:0007669"/>
    <property type="project" value="UniProtKB-KW"/>
</dbReference>
<keyword evidence="3" id="KW-0408">Iron</keyword>
<dbReference type="Pfam" id="PF12838">
    <property type="entry name" value="Fer4_7"/>
    <property type="match status" value="1"/>
</dbReference>
<dbReference type="AlphaFoldDB" id="A4G4Z4"/>
<dbReference type="InterPro" id="IPR017900">
    <property type="entry name" value="4Fe4S_Fe_S_CS"/>
</dbReference>
<dbReference type="EMBL" id="CU207211">
    <property type="protein sequence ID" value="CAL61581.1"/>
    <property type="molecule type" value="Genomic_DNA"/>
</dbReference>